<evidence type="ECO:0000313" key="1">
    <source>
        <dbReference type="EMBL" id="QHU04410.1"/>
    </source>
</evidence>
<dbReference type="EMBL" id="MN740398">
    <property type="protein sequence ID" value="QHU04410.1"/>
    <property type="molecule type" value="Genomic_DNA"/>
</dbReference>
<accession>A0A6C0JHW5</accession>
<protein>
    <submittedName>
        <fullName evidence="1">Uncharacterized protein</fullName>
    </submittedName>
</protein>
<dbReference type="AlphaFoldDB" id="A0A6C0JHW5"/>
<name>A0A6C0JHW5_9ZZZZ</name>
<sequence>MEVRFTKVLTKYSTEYNNSIFIQNLCQQLGMDKKDLFAFFLDLKNKYDDNEIALLFENYEITKLDINRIYRYLEKYTKVDAEDGEDAVEAGLSDGE</sequence>
<organism evidence="1">
    <name type="scientific">viral metagenome</name>
    <dbReference type="NCBI Taxonomy" id="1070528"/>
    <lineage>
        <taxon>unclassified sequences</taxon>
        <taxon>metagenomes</taxon>
        <taxon>organismal metagenomes</taxon>
    </lineage>
</organism>
<proteinExistence type="predicted"/>
<reference evidence="1" key="1">
    <citation type="journal article" date="2020" name="Nature">
        <title>Giant virus diversity and host interactions through global metagenomics.</title>
        <authorList>
            <person name="Schulz F."/>
            <person name="Roux S."/>
            <person name="Paez-Espino D."/>
            <person name="Jungbluth S."/>
            <person name="Walsh D.A."/>
            <person name="Denef V.J."/>
            <person name="McMahon K.D."/>
            <person name="Konstantinidis K.T."/>
            <person name="Eloe-Fadrosh E.A."/>
            <person name="Kyrpides N.C."/>
            <person name="Woyke T."/>
        </authorList>
    </citation>
    <scope>NUCLEOTIDE SEQUENCE</scope>
    <source>
        <strain evidence="1">GVMAG-M-3300027708-39</strain>
    </source>
</reference>